<keyword evidence="2" id="KW-0812">Transmembrane</keyword>
<dbReference type="PANTHER" id="PTHR14402:SF20">
    <property type="entry name" value="RECEPTOR-TRANSPORTING PROTEIN 2"/>
    <property type="match status" value="1"/>
</dbReference>
<organism evidence="9 10">
    <name type="scientific">Chanos chanos</name>
    <name type="common">Milkfish</name>
    <name type="synonym">Mugil chanos</name>
    <dbReference type="NCBI Taxonomy" id="29144"/>
    <lineage>
        <taxon>Eukaryota</taxon>
        <taxon>Metazoa</taxon>
        <taxon>Chordata</taxon>
        <taxon>Craniata</taxon>
        <taxon>Vertebrata</taxon>
        <taxon>Euteleostomi</taxon>
        <taxon>Actinopterygii</taxon>
        <taxon>Neopterygii</taxon>
        <taxon>Teleostei</taxon>
        <taxon>Ostariophysi</taxon>
        <taxon>Gonorynchiformes</taxon>
        <taxon>Chanidae</taxon>
        <taxon>Chanos</taxon>
    </lineage>
</organism>
<dbReference type="SMART" id="SM01328">
    <property type="entry name" value="zf-3CxxC"/>
    <property type="match status" value="1"/>
</dbReference>
<keyword evidence="7" id="KW-0472">Membrane</keyword>
<feature type="domain" description="3CxxC-type" evidence="8">
    <location>
        <begin position="55"/>
        <end position="165"/>
    </location>
</feature>
<keyword evidence="3" id="KW-0479">Metal-binding</keyword>
<evidence type="ECO:0000256" key="3">
    <source>
        <dbReference type="ARBA" id="ARBA00022723"/>
    </source>
</evidence>
<keyword evidence="6" id="KW-1133">Transmembrane helix</keyword>
<evidence type="ECO:0000256" key="4">
    <source>
        <dbReference type="ARBA" id="ARBA00022771"/>
    </source>
</evidence>
<keyword evidence="9" id="KW-1185">Reference proteome</keyword>
<dbReference type="Proteomes" id="UP000504632">
    <property type="component" value="Chromosome 12"/>
</dbReference>
<proteinExistence type="predicted"/>
<dbReference type="AlphaFoldDB" id="A0A6J2WP17"/>
<dbReference type="OrthoDB" id="8121437at2759"/>
<evidence type="ECO:0000256" key="1">
    <source>
        <dbReference type="ARBA" id="ARBA00004167"/>
    </source>
</evidence>
<accession>A0A6J2WP17</accession>
<keyword evidence="5" id="KW-0862">Zinc</keyword>
<gene>
    <name evidence="10" type="primary">LOC115825670</name>
</gene>
<protein>
    <submittedName>
        <fullName evidence="10">Receptor-transporting protein 3-like</fullName>
    </submittedName>
</protein>
<evidence type="ECO:0000256" key="2">
    <source>
        <dbReference type="ARBA" id="ARBA00022692"/>
    </source>
</evidence>
<evidence type="ECO:0000256" key="5">
    <source>
        <dbReference type="ARBA" id="ARBA00022833"/>
    </source>
</evidence>
<dbReference type="Pfam" id="PF13695">
    <property type="entry name" value="Zn_ribbon_3CxxC"/>
    <property type="match status" value="1"/>
</dbReference>
<sequence>MTTDWVPSLWLDTFDEMEEEELDYNDHWAFHFNYNLEETLTADERRRGWKIYSHCAFGQFRCGDCSRYWRSARVVVLFKYRLRANSARGTVLMRPFGQACQRCQGDFYLPGFTKKNVEETLLGLFGKIRKNCYGEEEDDDDCSVCSERVRTRPHEASLCEACQLGICCEDD</sequence>
<evidence type="ECO:0000256" key="6">
    <source>
        <dbReference type="ARBA" id="ARBA00022989"/>
    </source>
</evidence>
<evidence type="ECO:0000259" key="8">
    <source>
        <dbReference type="SMART" id="SM01328"/>
    </source>
</evidence>
<name>A0A6J2WP17_CHACN</name>
<dbReference type="InParanoid" id="A0A6J2WP17"/>
<reference evidence="10" key="1">
    <citation type="submission" date="2025-08" db="UniProtKB">
        <authorList>
            <consortium name="RefSeq"/>
        </authorList>
    </citation>
    <scope>IDENTIFICATION</scope>
</reference>
<dbReference type="GO" id="GO:0006612">
    <property type="term" value="P:protein targeting to membrane"/>
    <property type="evidence" value="ECO:0007669"/>
    <property type="project" value="TreeGrafter"/>
</dbReference>
<dbReference type="PANTHER" id="PTHR14402">
    <property type="entry name" value="RECEPTOR TRANSPORTING PROTEIN"/>
    <property type="match status" value="1"/>
</dbReference>
<dbReference type="GO" id="GO:0016020">
    <property type="term" value="C:membrane"/>
    <property type="evidence" value="ECO:0007669"/>
    <property type="project" value="UniProtKB-SubCell"/>
</dbReference>
<dbReference type="RefSeq" id="XP_030645317.1">
    <property type="nucleotide sequence ID" value="XM_030789457.1"/>
</dbReference>
<keyword evidence="4" id="KW-0863">Zinc-finger</keyword>
<dbReference type="InterPro" id="IPR026096">
    <property type="entry name" value="R-trans_p"/>
</dbReference>
<dbReference type="InterPro" id="IPR027377">
    <property type="entry name" value="ZAR1/RTP1-5-like_Znf-3CxxC"/>
</dbReference>
<evidence type="ECO:0000313" key="10">
    <source>
        <dbReference type="RefSeq" id="XP_030645317.1"/>
    </source>
</evidence>
<dbReference type="GO" id="GO:0008270">
    <property type="term" value="F:zinc ion binding"/>
    <property type="evidence" value="ECO:0007669"/>
    <property type="project" value="UniProtKB-KW"/>
</dbReference>
<dbReference type="GO" id="GO:0051205">
    <property type="term" value="P:protein insertion into membrane"/>
    <property type="evidence" value="ECO:0007669"/>
    <property type="project" value="TreeGrafter"/>
</dbReference>
<evidence type="ECO:0000313" key="9">
    <source>
        <dbReference type="Proteomes" id="UP000504632"/>
    </source>
</evidence>
<dbReference type="GeneID" id="115825670"/>
<comment type="subcellular location">
    <subcellularLocation>
        <location evidence="1">Membrane</location>
        <topology evidence="1">Single-pass membrane protein</topology>
    </subcellularLocation>
</comment>
<dbReference type="GO" id="GO:0031849">
    <property type="term" value="F:olfactory receptor binding"/>
    <property type="evidence" value="ECO:0007669"/>
    <property type="project" value="TreeGrafter"/>
</dbReference>
<evidence type="ECO:0000256" key="7">
    <source>
        <dbReference type="ARBA" id="ARBA00023136"/>
    </source>
</evidence>